<reference evidence="1 2" key="1">
    <citation type="submission" date="2021-03" db="EMBL/GenBank/DDBJ databases">
        <title>novel species isolated from a fishpond in China.</title>
        <authorList>
            <person name="Lu H."/>
            <person name="Cai Z."/>
        </authorList>
    </citation>
    <scope>NUCLEOTIDE SEQUENCE [LARGE SCALE GENOMIC DNA]</scope>
    <source>
        <strain evidence="1 2">Y57</strain>
    </source>
</reference>
<evidence type="ECO:0000313" key="2">
    <source>
        <dbReference type="Proteomes" id="UP000663992"/>
    </source>
</evidence>
<protein>
    <recommendedName>
        <fullName evidence="3">HTH araC/xylS-type domain-containing protein</fullName>
    </recommendedName>
</protein>
<proteinExistence type="predicted"/>
<comment type="caution">
    <text evidence="1">The sequence shown here is derived from an EMBL/GenBank/DDBJ whole genome shotgun (WGS) entry which is preliminary data.</text>
</comment>
<keyword evidence="2" id="KW-1185">Reference proteome</keyword>
<dbReference type="RefSeq" id="WP_206596263.1">
    <property type="nucleotide sequence ID" value="NZ_JAFKCS010000049.1"/>
</dbReference>
<organism evidence="1 2">
    <name type="scientific">Bowmanella yangjiangensis</name>
    <dbReference type="NCBI Taxonomy" id="2811230"/>
    <lineage>
        <taxon>Bacteria</taxon>
        <taxon>Pseudomonadati</taxon>
        <taxon>Pseudomonadota</taxon>
        <taxon>Gammaproteobacteria</taxon>
        <taxon>Alteromonadales</taxon>
        <taxon>Alteromonadaceae</taxon>
        <taxon>Bowmanella</taxon>
    </lineage>
</organism>
<gene>
    <name evidence="1" type="ORF">J0A65_20825</name>
</gene>
<evidence type="ECO:0000313" key="1">
    <source>
        <dbReference type="EMBL" id="MBN7822323.1"/>
    </source>
</evidence>
<dbReference type="EMBL" id="JAFKCS010000049">
    <property type="protein sequence ID" value="MBN7822323.1"/>
    <property type="molecule type" value="Genomic_DNA"/>
</dbReference>
<name>A0ABS3CYX0_9ALTE</name>
<accession>A0ABS3CYX0</accession>
<sequence>MLQTPHYRSHAEQQAALGCAAELDPIKHPRRYALQQAREKFVPPKRRPQPASLERTQELLEKARTVTHLRINDAARTLGVCRSVLTRLRDDYGLEFAPTRENASGRLKRLAGDNPTMHELAAAAELSYSHTYKLCKEYGIEPGVPYGQDTEGS</sequence>
<evidence type="ECO:0008006" key="3">
    <source>
        <dbReference type="Google" id="ProtNLM"/>
    </source>
</evidence>
<dbReference type="Proteomes" id="UP000663992">
    <property type="component" value="Unassembled WGS sequence"/>
</dbReference>